<gene>
    <name evidence="2" type="ORF">GCM10022256_27560</name>
</gene>
<name>A0ABP8E4W8_9MICO</name>
<sequence length="129" mass="13372">MNTLSVDANAKRSSDRWPSRARSRDGAASDGPASSTATPSRAPYRASSPLREASSRWRAAVETPAGEGRDVDVDVDVVELDGAAVSRGSDAVGPDPAVHPASRRATAAVEVATAASRGGRRAMRPLNHP</sequence>
<feature type="compositionally biased region" description="Basic and acidic residues" evidence="1">
    <location>
        <begin position="9"/>
        <end position="27"/>
    </location>
</feature>
<reference evidence="3" key="1">
    <citation type="journal article" date="2019" name="Int. J. Syst. Evol. Microbiol.">
        <title>The Global Catalogue of Microorganisms (GCM) 10K type strain sequencing project: providing services to taxonomists for standard genome sequencing and annotation.</title>
        <authorList>
            <consortium name="The Broad Institute Genomics Platform"/>
            <consortium name="The Broad Institute Genome Sequencing Center for Infectious Disease"/>
            <person name="Wu L."/>
            <person name="Ma J."/>
        </authorList>
    </citation>
    <scope>NUCLEOTIDE SEQUENCE [LARGE SCALE GENOMIC DNA]</scope>
    <source>
        <strain evidence="3">JCM 17442</strain>
    </source>
</reference>
<organism evidence="2 3">
    <name type="scientific">Frondihabitans peucedani</name>
    <dbReference type="NCBI Taxonomy" id="598626"/>
    <lineage>
        <taxon>Bacteria</taxon>
        <taxon>Bacillati</taxon>
        <taxon>Actinomycetota</taxon>
        <taxon>Actinomycetes</taxon>
        <taxon>Micrococcales</taxon>
        <taxon>Microbacteriaceae</taxon>
        <taxon>Frondihabitans</taxon>
    </lineage>
</organism>
<comment type="caution">
    <text evidence="2">The sequence shown here is derived from an EMBL/GenBank/DDBJ whole genome shotgun (WGS) entry which is preliminary data.</text>
</comment>
<feature type="region of interest" description="Disordered" evidence="1">
    <location>
        <begin position="86"/>
        <end position="129"/>
    </location>
</feature>
<evidence type="ECO:0000313" key="3">
    <source>
        <dbReference type="Proteomes" id="UP001501594"/>
    </source>
</evidence>
<feature type="compositionally biased region" description="Low complexity" evidence="1">
    <location>
        <begin position="103"/>
        <end position="116"/>
    </location>
</feature>
<protein>
    <submittedName>
        <fullName evidence="2">Uncharacterized protein</fullName>
    </submittedName>
</protein>
<dbReference type="EMBL" id="BAABAU010000004">
    <property type="protein sequence ID" value="GAA4267144.1"/>
    <property type="molecule type" value="Genomic_DNA"/>
</dbReference>
<dbReference type="Proteomes" id="UP001501594">
    <property type="component" value="Unassembled WGS sequence"/>
</dbReference>
<keyword evidence="3" id="KW-1185">Reference proteome</keyword>
<proteinExistence type="predicted"/>
<evidence type="ECO:0000313" key="2">
    <source>
        <dbReference type="EMBL" id="GAA4267144.1"/>
    </source>
</evidence>
<accession>A0ABP8E4W8</accession>
<evidence type="ECO:0000256" key="1">
    <source>
        <dbReference type="SAM" id="MobiDB-lite"/>
    </source>
</evidence>
<feature type="region of interest" description="Disordered" evidence="1">
    <location>
        <begin position="1"/>
        <end position="74"/>
    </location>
</feature>